<dbReference type="PANTHER" id="PTHR43591">
    <property type="entry name" value="METHYLTRANSFERASE"/>
    <property type="match status" value="1"/>
</dbReference>
<dbReference type="Gene3D" id="3.40.50.150">
    <property type="entry name" value="Vaccinia Virus protein VP39"/>
    <property type="match status" value="1"/>
</dbReference>
<keyword evidence="2" id="KW-0808">Transferase</keyword>
<evidence type="ECO:0000259" key="1">
    <source>
        <dbReference type="Pfam" id="PF13649"/>
    </source>
</evidence>
<reference evidence="2 3" key="1">
    <citation type="submission" date="2018-12" db="EMBL/GenBank/DDBJ databases">
        <title>Complete genome sequence of Streptomyces ficellus NRRL8067, the producer of ficellomycin, feldamycin and nojirimycin.</title>
        <authorList>
            <person name="Zhang H."/>
            <person name="Yue R."/>
            <person name="Liu Y."/>
            <person name="Li M."/>
            <person name="Mu H."/>
            <person name="Zhang J."/>
        </authorList>
    </citation>
    <scope>NUCLEOTIDE SEQUENCE [LARGE SCALE GENOMIC DNA]</scope>
    <source>
        <strain evidence="2 3">NRRL 8067</strain>
    </source>
</reference>
<dbReference type="GO" id="GO:0008168">
    <property type="term" value="F:methyltransferase activity"/>
    <property type="evidence" value="ECO:0007669"/>
    <property type="project" value="UniProtKB-KW"/>
</dbReference>
<dbReference type="SUPFAM" id="SSF53335">
    <property type="entry name" value="S-adenosyl-L-methionine-dependent methyltransferases"/>
    <property type="match status" value="1"/>
</dbReference>
<dbReference type="CDD" id="cd02440">
    <property type="entry name" value="AdoMet_MTases"/>
    <property type="match status" value="1"/>
</dbReference>
<evidence type="ECO:0000313" key="3">
    <source>
        <dbReference type="Proteomes" id="UP000422572"/>
    </source>
</evidence>
<gene>
    <name evidence="2" type="ORF">EIZ62_04025</name>
</gene>
<dbReference type="Pfam" id="PF13649">
    <property type="entry name" value="Methyltransf_25"/>
    <property type="match status" value="1"/>
</dbReference>
<dbReference type="InterPro" id="IPR041698">
    <property type="entry name" value="Methyltransf_25"/>
</dbReference>
<dbReference type="KEGG" id="sfic:EIZ62_04025"/>
<proteinExistence type="predicted"/>
<dbReference type="EMBL" id="CP034279">
    <property type="protein sequence ID" value="QGV82453.1"/>
    <property type="molecule type" value="Genomic_DNA"/>
</dbReference>
<dbReference type="GO" id="GO:0032259">
    <property type="term" value="P:methylation"/>
    <property type="evidence" value="ECO:0007669"/>
    <property type="project" value="UniProtKB-KW"/>
</dbReference>
<dbReference type="InterPro" id="IPR029063">
    <property type="entry name" value="SAM-dependent_MTases_sf"/>
</dbReference>
<dbReference type="Proteomes" id="UP000422572">
    <property type="component" value="Chromosome"/>
</dbReference>
<dbReference type="PANTHER" id="PTHR43591:SF110">
    <property type="entry name" value="RHODANESE DOMAIN-CONTAINING PROTEIN"/>
    <property type="match status" value="1"/>
</dbReference>
<sequence length="240" mass="26619">MYDRADIYEAIYRGRGKDYAAESAVTVRAVLDRKPDATSLLDVACGTGSHLRYFSERFAHVEGVDLSDDMVRTARTKVPGVPIHQGDMRDLRLERSFSAVTCMFSSVGYLATTAELDAALRSFARHLTPGGVAVVEPWWSPDTFLPGYVAGNVVEVDGRTISRVSHTVRHDEHCVSRMEVHYVVAEPEHGIQHFTDTHVMTLFTREQYEHAFRAAGLSVEFVPYDQAGPGLFVGVLGADR</sequence>
<organism evidence="2 3">
    <name type="scientific">Streptomyces ficellus</name>
    <dbReference type="NCBI Taxonomy" id="1977088"/>
    <lineage>
        <taxon>Bacteria</taxon>
        <taxon>Bacillati</taxon>
        <taxon>Actinomycetota</taxon>
        <taxon>Actinomycetes</taxon>
        <taxon>Kitasatosporales</taxon>
        <taxon>Streptomycetaceae</taxon>
        <taxon>Streptomyces</taxon>
    </lineage>
</organism>
<protein>
    <submittedName>
        <fullName evidence="2">Class I SAM-dependent methyltransferase</fullName>
    </submittedName>
</protein>
<keyword evidence="3" id="KW-1185">Reference proteome</keyword>
<dbReference type="Gene3D" id="2.20.130.10">
    <property type="entry name" value="CAC2371-like domains"/>
    <property type="match status" value="1"/>
</dbReference>
<dbReference type="AlphaFoldDB" id="A0A6I6FEI5"/>
<feature type="domain" description="Methyltransferase" evidence="1">
    <location>
        <begin position="41"/>
        <end position="131"/>
    </location>
</feature>
<evidence type="ECO:0000313" key="2">
    <source>
        <dbReference type="EMBL" id="QGV82453.1"/>
    </source>
</evidence>
<keyword evidence="2" id="KW-0489">Methyltransferase</keyword>
<dbReference type="OrthoDB" id="189743at2"/>
<accession>A0A6I6FEI5</accession>
<name>A0A6I6FEI5_9ACTN</name>